<dbReference type="PANTHER" id="PTHR24148">
    <property type="entry name" value="ANKYRIN REPEAT DOMAIN-CONTAINING PROTEIN 39 HOMOLOG-RELATED"/>
    <property type="match status" value="1"/>
</dbReference>
<dbReference type="InterPro" id="IPR010730">
    <property type="entry name" value="HET"/>
</dbReference>
<dbReference type="GeneID" id="28819944"/>
<dbReference type="InParanoid" id="A0A132B3Z1"/>
<dbReference type="InterPro" id="IPR052895">
    <property type="entry name" value="HetReg/Transcr_Mod"/>
</dbReference>
<protein>
    <recommendedName>
        <fullName evidence="1">Heterokaryon incompatibility domain-containing protein</fullName>
    </recommendedName>
</protein>
<sequence length="177" mass="19925">MRSPFFDLTALFWAKNPPEISNSSPLPQATIYRTLDKAKREIRICDLIPSSKLSAPLQCSLRTVPIAQAGNFVAMSYVWGKKAASIESILIDGVKHPIRPNLAAGLRRFRATFSEQRHTISVWADAICINQDSIEERNHQVPLMRAIFSECESAFAWLGEEDETSDLAMECIVRMDK</sequence>
<feature type="non-terminal residue" evidence="2">
    <location>
        <position position="177"/>
    </location>
</feature>
<dbReference type="Proteomes" id="UP000070700">
    <property type="component" value="Unassembled WGS sequence"/>
</dbReference>
<dbReference type="PANTHER" id="PTHR24148:SF73">
    <property type="entry name" value="HET DOMAIN PROTEIN (AFU_ORTHOLOGUE AFUA_8G01020)"/>
    <property type="match status" value="1"/>
</dbReference>
<dbReference type="STRING" id="149040.A0A132B3Z1"/>
<proteinExistence type="predicted"/>
<gene>
    <name evidence="2" type="ORF">LY89DRAFT_601824</name>
</gene>
<feature type="domain" description="Heterokaryon incompatibility" evidence="1">
    <location>
        <begin position="72"/>
        <end position="171"/>
    </location>
</feature>
<dbReference type="RefSeq" id="XP_018061465.1">
    <property type="nucleotide sequence ID" value="XM_018210218.1"/>
</dbReference>
<evidence type="ECO:0000313" key="3">
    <source>
        <dbReference type="Proteomes" id="UP000070700"/>
    </source>
</evidence>
<organism evidence="2 3">
    <name type="scientific">Mollisia scopiformis</name>
    <name type="common">Conifer needle endophyte fungus</name>
    <name type="synonym">Phialocephala scopiformis</name>
    <dbReference type="NCBI Taxonomy" id="149040"/>
    <lineage>
        <taxon>Eukaryota</taxon>
        <taxon>Fungi</taxon>
        <taxon>Dikarya</taxon>
        <taxon>Ascomycota</taxon>
        <taxon>Pezizomycotina</taxon>
        <taxon>Leotiomycetes</taxon>
        <taxon>Helotiales</taxon>
        <taxon>Mollisiaceae</taxon>
        <taxon>Mollisia</taxon>
    </lineage>
</organism>
<dbReference type="OrthoDB" id="3553147at2759"/>
<dbReference type="KEGG" id="psco:LY89DRAFT_601824"/>
<dbReference type="Pfam" id="PF06985">
    <property type="entry name" value="HET"/>
    <property type="match status" value="1"/>
</dbReference>
<reference evidence="2 3" key="1">
    <citation type="submission" date="2015-10" db="EMBL/GenBank/DDBJ databases">
        <title>Full genome of DAOMC 229536 Phialocephala scopiformis, a fungal endophyte of spruce producing the potent anti-insectan compound rugulosin.</title>
        <authorList>
            <consortium name="DOE Joint Genome Institute"/>
            <person name="Walker A.K."/>
            <person name="Frasz S.L."/>
            <person name="Seifert K.A."/>
            <person name="Miller J.D."/>
            <person name="Mondo S.J."/>
            <person name="Labutti K."/>
            <person name="Lipzen A."/>
            <person name="Dockter R."/>
            <person name="Kennedy M."/>
            <person name="Grigoriev I.V."/>
            <person name="Spatafora J.W."/>
        </authorList>
    </citation>
    <scope>NUCLEOTIDE SEQUENCE [LARGE SCALE GENOMIC DNA]</scope>
    <source>
        <strain evidence="2 3">CBS 120377</strain>
    </source>
</reference>
<keyword evidence="3" id="KW-1185">Reference proteome</keyword>
<evidence type="ECO:0000259" key="1">
    <source>
        <dbReference type="Pfam" id="PF06985"/>
    </source>
</evidence>
<accession>A0A132B3Z1</accession>
<name>A0A132B3Z1_MOLSC</name>
<evidence type="ECO:0000313" key="2">
    <source>
        <dbReference type="EMBL" id="KUJ07110.1"/>
    </source>
</evidence>
<dbReference type="AlphaFoldDB" id="A0A132B3Z1"/>
<dbReference type="EMBL" id="KQ947441">
    <property type="protein sequence ID" value="KUJ07110.1"/>
    <property type="molecule type" value="Genomic_DNA"/>
</dbReference>